<protein>
    <submittedName>
        <fullName evidence="2">Uncharacterized protein</fullName>
    </submittedName>
</protein>
<sequence>MEEIRSARWRAATSLSITDVSSPIRIGVARFSGKRWQKRVSATGFGTSRIEPRSKPFGQPMTNCTARHASSLVRRRH</sequence>
<proteinExistence type="predicted"/>
<keyword evidence="3" id="KW-1185">Reference proteome</keyword>
<feature type="region of interest" description="Disordered" evidence="1">
    <location>
        <begin position="44"/>
        <end position="77"/>
    </location>
</feature>
<evidence type="ECO:0000313" key="3">
    <source>
        <dbReference type="Proteomes" id="UP000325395"/>
    </source>
</evidence>
<evidence type="ECO:0000313" key="2">
    <source>
        <dbReference type="EMBL" id="KAE8410679.1"/>
    </source>
</evidence>
<evidence type="ECO:0000256" key="1">
    <source>
        <dbReference type="SAM" id="MobiDB-lite"/>
    </source>
</evidence>
<name>A0ABQ6W0R8_9EURO</name>
<dbReference type="EMBL" id="ML735922">
    <property type="protein sequence ID" value="KAE8410679.1"/>
    <property type="molecule type" value="Genomic_DNA"/>
</dbReference>
<reference evidence="2 3" key="1">
    <citation type="submission" date="2019-04" db="EMBL/GenBank/DDBJ databases">
        <authorList>
            <consortium name="DOE Joint Genome Institute"/>
            <person name="Mondo S."/>
            <person name="Kjaerbolling I."/>
            <person name="Vesth T."/>
            <person name="Frisvad J.C."/>
            <person name="Nybo J.L."/>
            <person name="Theobald S."/>
            <person name="Kildgaard S."/>
            <person name="Isbrandt T."/>
            <person name="Kuo A."/>
            <person name="Sato A."/>
            <person name="Lyhne E.K."/>
            <person name="Kogle M.E."/>
            <person name="Wiebenga A."/>
            <person name="Kun R.S."/>
            <person name="Lubbers R.J."/>
            <person name="Makela M.R."/>
            <person name="Barry K."/>
            <person name="Chovatia M."/>
            <person name="Clum A."/>
            <person name="Daum C."/>
            <person name="Haridas S."/>
            <person name="He G."/>
            <person name="LaButti K."/>
            <person name="Lipzen A."/>
            <person name="Riley R."/>
            <person name="Salamov A."/>
            <person name="Simmons B.A."/>
            <person name="Magnuson J.K."/>
            <person name="Henrissat B."/>
            <person name="Mortensen U.H."/>
            <person name="Larsen T.O."/>
            <person name="Devries R.P."/>
            <person name="Grigoriev I.V."/>
            <person name="Machida M."/>
            <person name="Baker S.E."/>
            <person name="Andersen M.R."/>
            <person name="Cantor M.N."/>
            <person name="Hua S.X."/>
        </authorList>
    </citation>
    <scope>NUCLEOTIDE SEQUENCE [LARGE SCALE GENOMIC DNA]</scope>
    <source>
        <strain evidence="2 3">CBS 117616</strain>
    </source>
</reference>
<dbReference type="Proteomes" id="UP000325395">
    <property type="component" value="Unassembled WGS sequence"/>
</dbReference>
<gene>
    <name evidence="2" type="ORF">BDV36DRAFT_277055</name>
</gene>
<organism evidence="2 3">
    <name type="scientific">Aspergillus pseudocaelatus</name>
    <dbReference type="NCBI Taxonomy" id="1825620"/>
    <lineage>
        <taxon>Eukaryota</taxon>
        <taxon>Fungi</taxon>
        <taxon>Dikarya</taxon>
        <taxon>Ascomycota</taxon>
        <taxon>Pezizomycotina</taxon>
        <taxon>Eurotiomycetes</taxon>
        <taxon>Eurotiomycetidae</taxon>
        <taxon>Eurotiales</taxon>
        <taxon>Aspergillaceae</taxon>
        <taxon>Aspergillus</taxon>
        <taxon>Aspergillus subgen. Circumdati</taxon>
    </lineage>
</organism>
<accession>A0ABQ6W0R8</accession>